<evidence type="ECO:0000313" key="3">
    <source>
        <dbReference type="EMBL" id="EEF63234.1"/>
    </source>
</evidence>
<gene>
    <name evidence="3" type="ORF">Cflav_PD5869</name>
</gene>
<dbReference type="Pfam" id="PF00534">
    <property type="entry name" value="Glycos_transf_1"/>
    <property type="match status" value="1"/>
</dbReference>
<protein>
    <submittedName>
        <fullName evidence="3">Glycosyl transferase group 1</fullName>
    </submittedName>
</protein>
<feature type="domain" description="Glycosyltransferase subfamily 4-like N-terminal" evidence="2">
    <location>
        <begin position="13"/>
        <end position="196"/>
    </location>
</feature>
<evidence type="ECO:0000313" key="4">
    <source>
        <dbReference type="Proteomes" id="UP000003688"/>
    </source>
</evidence>
<dbReference type="RefSeq" id="WP_007412541.1">
    <property type="nucleotide sequence ID" value="NZ_ABOX02000001.1"/>
</dbReference>
<dbReference type="InterPro" id="IPR028098">
    <property type="entry name" value="Glyco_trans_4-like_N"/>
</dbReference>
<evidence type="ECO:0000259" key="1">
    <source>
        <dbReference type="Pfam" id="PF00534"/>
    </source>
</evidence>
<reference evidence="3 4" key="1">
    <citation type="journal article" date="2011" name="J. Bacteriol.">
        <title>Genome sequence of 'Pedosphaera parvula' Ellin514, an aerobic Verrucomicrobial isolate from pasture soil.</title>
        <authorList>
            <person name="Kant R."/>
            <person name="van Passel M.W."/>
            <person name="Sangwan P."/>
            <person name="Palva A."/>
            <person name="Lucas S."/>
            <person name="Copeland A."/>
            <person name="Lapidus A."/>
            <person name="Glavina Del Rio T."/>
            <person name="Dalin E."/>
            <person name="Tice H."/>
            <person name="Bruce D."/>
            <person name="Goodwin L."/>
            <person name="Pitluck S."/>
            <person name="Chertkov O."/>
            <person name="Larimer F.W."/>
            <person name="Land M.L."/>
            <person name="Hauser L."/>
            <person name="Brettin T.S."/>
            <person name="Detter J.C."/>
            <person name="Han S."/>
            <person name="de Vos W.M."/>
            <person name="Janssen P.H."/>
            <person name="Smidt H."/>
        </authorList>
    </citation>
    <scope>NUCLEOTIDE SEQUENCE [LARGE SCALE GENOMIC DNA]</scope>
    <source>
        <strain evidence="3 4">Ellin514</strain>
    </source>
</reference>
<feature type="domain" description="Glycosyl transferase family 1" evidence="1">
    <location>
        <begin position="206"/>
        <end position="369"/>
    </location>
</feature>
<dbReference type="InterPro" id="IPR050194">
    <property type="entry name" value="Glycosyltransferase_grp1"/>
</dbReference>
<dbReference type="AlphaFoldDB" id="B9X9T3"/>
<dbReference type="GO" id="GO:0016757">
    <property type="term" value="F:glycosyltransferase activity"/>
    <property type="evidence" value="ECO:0007669"/>
    <property type="project" value="InterPro"/>
</dbReference>
<dbReference type="Proteomes" id="UP000003688">
    <property type="component" value="Unassembled WGS sequence"/>
</dbReference>
<dbReference type="PANTHER" id="PTHR45947">
    <property type="entry name" value="SULFOQUINOVOSYL TRANSFERASE SQD2"/>
    <property type="match status" value="1"/>
</dbReference>
<dbReference type="OrthoDB" id="9787617at2"/>
<name>B9X9T3_PEDPL</name>
<dbReference type="SUPFAM" id="SSF53756">
    <property type="entry name" value="UDP-Glycosyltransferase/glycogen phosphorylase"/>
    <property type="match status" value="1"/>
</dbReference>
<comment type="caution">
    <text evidence="3">The sequence shown here is derived from an EMBL/GenBank/DDBJ whole genome shotgun (WGS) entry which is preliminary data.</text>
</comment>
<keyword evidence="4" id="KW-1185">Reference proteome</keyword>
<dbReference type="EMBL" id="ABOX02000001">
    <property type="protein sequence ID" value="EEF63234.1"/>
    <property type="molecule type" value="Genomic_DNA"/>
</dbReference>
<dbReference type="PANTHER" id="PTHR45947:SF3">
    <property type="entry name" value="SULFOQUINOVOSYL TRANSFERASE SQD2"/>
    <property type="match status" value="1"/>
</dbReference>
<organism evidence="3 4">
    <name type="scientific">Pedosphaera parvula (strain Ellin514)</name>
    <dbReference type="NCBI Taxonomy" id="320771"/>
    <lineage>
        <taxon>Bacteria</taxon>
        <taxon>Pseudomonadati</taxon>
        <taxon>Verrucomicrobiota</taxon>
        <taxon>Pedosphaerae</taxon>
        <taxon>Pedosphaerales</taxon>
        <taxon>Pedosphaeraceae</taxon>
        <taxon>Pedosphaera</taxon>
    </lineage>
</organism>
<sequence>MRVCFVHERFGTFGGAEGNVQQTATELKCRGHTVGVIHGSEDAGAEAALKGVFSFCFAMKRTNNRNRVRAALDDFNPDLIYVHKMADLEVVEALVDSEVPKVRMVHDHDIYCMRSYKYHYLSRKICLRPASFYCVFPCGGTIGRNHETGFPLKWISYKAKKREIELNQKFQRFVVYSEYTKNELIRNGFSEEKIEIHVPVRKSEAVKDESSFSDRNLIVFAGQIIRGKGVDVLLESLAMVKVPFECIILGEGNHRPYCEKLCQKLGLADRVTFKGFVEQTELKTYYQDCSIFVVSSVWPEPFGLSGPEAMYFGLPVIGFDAGGIKEWLVDGHNGYLVPWMDRAAYASRIEELLMNKELGRTMGKRGREWVRQRYDFGRYIADLEQMFTQVIVEAHHQ</sequence>
<dbReference type="Pfam" id="PF13439">
    <property type="entry name" value="Glyco_transf_4"/>
    <property type="match status" value="1"/>
</dbReference>
<keyword evidence="3" id="KW-0808">Transferase</keyword>
<accession>B9X9T3</accession>
<proteinExistence type="predicted"/>
<dbReference type="Gene3D" id="3.40.50.2000">
    <property type="entry name" value="Glycogen Phosphorylase B"/>
    <property type="match status" value="2"/>
</dbReference>
<dbReference type="STRING" id="320771.Cflav_PD5869"/>
<dbReference type="CDD" id="cd03801">
    <property type="entry name" value="GT4_PimA-like"/>
    <property type="match status" value="1"/>
</dbReference>
<evidence type="ECO:0000259" key="2">
    <source>
        <dbReference type="Pfam" id="PF13439"/>
    </source>
</evidence>
<dbReference type="InterPro" id="IPR001296">
    <property type="entry name" value="Glyco_trans_1"/>
</dbReference>